<evidence type="ECO:0000256" key="6">
    <source>
        <dbReference type="RuleBase" id="RU000320"/>
    </source>
</evidence>
<dbReference type="InterPro" id="IPR018393">
    <property type="entry name" value="NADHpl_OxRdtase_5_subgr"/>
</dbReference>
<evidence type="ECO:0000259" key="9">
    <source>
        <dbReference type="Pfam" id="PF00662"/>
    </source>
</evidence>
<evidence type="ECO:0000259" key="8">
    <source>
        <dbReference type="Pfam" id="PF00361"/>
    </source>
</evidence>
<dbReference type="GO" id="GO:0012505">
    <property type="term" value="C:endomembrane system"/>
    <property type="evidence" value="ECO:0007669"/>
    <property type="project" value="UniProtKB-SubCell"/>
</dbReference>
<dbReference type="PANTHER" id="PTHR42829:SF2">
    <property type="entry name" value="NADH-UBIQUINONE OXIDOREDUCTASE CHAIN 5"/>
    <property type="match status" value="1"/>
</dbReference>
<evidence type="ECO:0000256" key="3">
    <source>
        <dbReference type="ARBA" id="ARBA00022692"/>
    </source>
</evidence>
<dbReference type="PRINTS" id="PR01435">
    <property type="entry name" value="NPOXDRDTASE5"/>
</dbReference>
<accession>A0A0S6UCN3</accession>
<feature type="transmembrane region" description="Helical" evidence="7">
    <location>
        <begin position="596"/>
        <end position="616"/>
    </location>
</feature>
<comment type="subcellular location">
    <subcellularLocation>
        <location evidence="1">Endomembrane system</location>
        <topology evidence="1">Multi-pass membrane protein</topology>
    </subcellularLocation>
    <subcellularLocation>
        <location evidence="6">Membrane</location>
        <topology evidence="6">Multi-pass membrane protein</topology>
    </subcellularLocation>
</comment>
<evidence type="ECO:0000313" key="10">
    <source>
        <dbReference type="EMBL" id="GAF26722.1"/>
    </source>
</evidence>
<feature type="transmembrane region" description="Helical" evidence="7">
    <location>
        <begin position="495"/>
        <end position="516"/>
    </location>
</feature>
<feature type="transmembrane region" description="Helical" evidence="7">
    <location>
        <begin position="250"/>
        <end position="274"/>
    </location>
</feature>
<feature type="transmembrane region" description="Helical" evidence="7">
    <location>
        <begin position="6"/>
        <end position="22"/>
    </location>
</feature>
<dbReference type="NCBIfam" id="NF005141">
    <property type="entry name" value="PRK06590.1"/>
    <property type="match status" value="1"/>
</dbReference>
<sequence>MINHAWLIPVFPALAFPIIIFLTRRVRHLSALVGIAAIGASFVMAVGVLREVLLNGITMSRPVEYAATWLGVPGLLKIEAGVLIDPLAAVMLLVVTLVALLVEIYSVGYMHGDPGFSTFFGYLSLFSASMLGLVLANNYFMIFFFWELVGLCSYLLIGFYYHKQSAARAGLKAFVTNRVADFGFMLGFFFLFAIFGTFNFRELAAAIPSYKNTGFLALAAALVFIGPIGKSAQFPLHVWLPDAMEGPTPVSALIHAATMVAAGVYLLARAFVLFASLPGIMLLVAYVGGFTALFAATIAITQRDIKRILAYSTISQLGYMVMAMGIGSMTAGMFHLMTHAFFKALLFLGAGSVIHALEEQDIFRMGGLYKDMKVTVSTFVIAALALAGVPPLAGFWSKDEILAGAFDHGFTGLYIIGTLVAFLTAFYMFRLIFVAFFGDRRAGLHAHESPLTMTVPLVILAVLSVVSGFVGAPFVSHGFSSFVYYGEPHLVEPNYGVMLLSTIVALAGIGLAWVLYGRPSDVPARLAERYHSIYKLLVNKYYIDEVYLWLFHRVGLGLAEAFNWNDRHVVDGVFDGIGDVTRLSGHRLRLIQTGNLQTYALVIFTAVVIIALWMAAPVLGGVIQ</sequence>
<feature type="domain" description="NADH:quinone oxidoreductase/Mrp antiporter transmembrane" evidence="8">
    <location>
        <begin position="136"/>
        <end position="424"/>
    </location>
</feature>
<feature type="transmembrane region" description="Helical" evidence="7">
    <location>
        <begin position="413"/>
        <end position="438"/>
    </location>
</feature>
<feature type="transmembrane region" description="Helical" evidence="7">
    <location>
        <begin position="280"/>
        <end position="301"/>
    </location>
</feature>
<dbReference type="AlphaFoldDB" id="A0A0S6UCN3"/>
<organism evidence="10">
    <name type="scientific">Moorella thermoacetica Y72</name>
    <dbReference type="NCBI Taxonomy" id="1325331"/>
    <lineage>
        <taxon>Bacteria</taxon>
        <taxon>Bacillati</taxon>
        <taxon>Bacillota</taxon>
        <taxon>Clostridia</taxon>
        <taxon>Neomoorellales</taxon>
        <taxon>Neomoorellaceae</taxon>
        <taxon>Neomoorella</taxon>
    </lineage>
</organism>
<name>A0A0S6UCN3_NEOTH</name>
<dbReference type="GO" id="GO:0003954">
    <property type="term" value="F:NADH dehydrogenase activity"/>
    <property type="evidence" value="ECO:0007669"/>
    <property type="project" value="TreeGrafter"/>
</dbReference>
<evidence type="ECO:0000256" key="1">
    <source>
        <dbReference type="ARBA" id="ARBA00004127"/>
    </source>
</evidence>
<feature type="transmembrane region" description="Helical" evidence="7">
    <location>
        <begin position="142"/>
        <end position="161"/>
    </location>
</feature>
<evidence type="ECO:0000256" key="7">
    <source>
        <dbReference type="SAM" id="Phobius"/>
    </source>
</evidence>
<feature type="transmembrane region" description="Helical" evidence="7">
    <location>
        <begin position="374"/>
        <end position="393"/>
    </location>
</feature>
<feature type="domain" description="NADH-Ubiquinone oxidoreductase (complex I) chain 5 N-terminal" evidence="9">
    <location>
        <begin position="69"/>
        <end position="120"/>
    </location>
</feature>
<dbReference type="RefSeq" id="WP_011392500.1">
    <property type="nucleotide sequence ID" value="NZ_DF238840.1"/>
</dbReference>
<dbReference type="PANTHER" id="PTHR42829">
    <property type="entry name" value="NADH-UBIQUINONE OXIDOREDUCTASE CHAIN 5"/>
    <property type="match status" value="1"/>
</dbReference>
<dbReference type="GO" id="GO:0016020">
    <property type="term" value="C:membrane"/>
    <property type="evidence" value="ECO:0007669"/>
    <property type="project" value="UniProtKB-SubCell"/>
</dbReference>
<comment type="similarity">
    <text evidence="2">Belongs to the CPA3 antiporters (TC 2.A.63) subunit A family.</text>
</comment>
<dbReference type="Pfam" id="PF00662">
    <property type="entry name" value="Proton_antipo_N"/>
    <property type="match status" value="1"/>
</dbReference>
<feature type="transmembrane region" description="Helical" evidence="7">
    <location>
        <begin position="450"/>
        <end position="475"/>
    </location>
</feature>
<dbReference type="Pfam" id="PF00361">
    <property type="entry name" value="Proton_antipo_M"/>
    <property type="match status" value="1"/>
</dbReference>
<dbReference type="InterPro" id="IPR003945">
    <property type="entry name" value="NU5C-like"/>
</dbReference>
<dbReference type="GO" id="GO:0042773">
    <property type="term" value="P:ATP synthesis coupled electron transport"/>
    <property type="evidence" value="ECO:0007669"/>
    <property type="project" value="InterPro"/>
</dbReference>
<feature type="transmembrane region" description="Helical" evidence="7">
    <location>
        <begin position="119"/>
        <end position="136"/>
    </location>
</feature>
<evidence type="ECO:0000256" key="2">
    <source>
        <dbReference type="ARBA" id="ARBA00008483"/>
    </source>
</evidence>
<keyword evidence="5 7" id="KW-0472">Membrane</keyword>
<evidence type="ECO:0000256" key="4">
    <source>
        <dbReference type="ARBA" id="ARBA00022989"/>
    </source>
</evidence>
<gene>
    <name evidence="10" type="ORF">MTY_2062</name>
</gene>
<feature type="transmembrane region" description="Helical" evidence="7">
    <location>
        <begin position="87"/>
        <end position="107"/>
    </location>
</feature>
<keyword evidence="3 6" id="KW-0812">Transmembrane</keyword>
<dbReference type="GO" id="GO:0015990">
    <property type="term" value="P:electron transport coupled proton transport"/>
    <property type="evidence" value="ECO:0007669"/>
    <property type="project" value="TreeGrafter"/>
</dbReference>
<feature type="transmembrane region" description="Helical" evidence="7">
    <location>
        <begin position="333"/>
        <end position="354"/>
    </location>
</feature>
<feature type="transmembrane region" description="Helical" evidence="7">
    <location>
        <begin position="182"/>
        <end position="200"/>
    </location>
</feature>
<dbReference type="InterPro" id="IPR001516">
    <property type="entry name" value="Proton_antipo_N"/>
</dbReference>
<evidence type="ECO:0000256" key="5">
    <source>
        <dbReference type="ARBA" id="ARBA00023136"/>
    </source>
</evidence>
<dbReference type="EMBL" id="DF238840">
    <property type="protein sequence ID" value="GAF26722.1"/>
    <property type="molecule type" value="Genomic_DNA"/>
</dbReference>
<reference evidence="10" key="1">
    <citation type="journal article" date="2014" name="Gene">
        <title>Genome-guided analysis of transformation efficiency and carbon dioxide assimilation by Moorella thermoacetica Y72.</title>
        <authorList>
            <person name="Tsukahara K."/>
            <person name="Kita A."/>
            <person name="Nakashimada Y."/>
            <person name="Hoshino T."/>
            <person name="Murakami K."/>
        </authorList>
    </citation>
    <scope>NUCLEOTIDE SEQUENCE [LARGE SCALE GENOMIC DNA]</scope>
    <source>
        <strain evidence="10">Y72</strain>
    </source>
</reference>
<feature type="transmembrane region" description="Helical" evidence="7">
    <location>
        <begin position="308"/>
        <end position="327"/>
    </location>
</feature>
<dbReference type="Proteomes" id="UP000063718">
    <property type="component" value="Unassembled WGS sequence"/>
</dbReference>
<dbReference type="InterPro" id="IPR001750">
    <property type="entry name" value="ND/Mrp_TM"/>
</dbReference>
<proteinExistence type="inferred from homology"/>
<dbReference type="PRINTS" id="PR01434">
    <property type="entry name" value="NADHDHGNASE5"/>
</dbReference>
<feature type="transmembrane region" description="Helical" evidence="7">
    <location>
        <begin position="212"/>
        <end position="229"/>
    </location>
</feature>
<protein>
    <submittedName>
        <fullName evidence="10">NADH:ubiquinone oxidoreductase subunit 5/Multisubunit Na+/H+ antiporter, MnhA subunit</fullName>
    </submittedName>
</protein>
<dbReference type="GO" id="GO:0008137">
    <property type="term" value="F:NADH dehydrogenase (ubiquinone) activity"/>
    <property type="evidence" value="ECO:0007669"/>
    <property type="project" value="InterPro"/>
</dbReference>
<feature type="transmembrane region" description="Helical" evidence="7">
    <location>
        <begin position="29"/>
        <end position="49"/>
    </location>
</feature>
<dbReference type="GeneID" id="45617016"/>
<dbReference type="NCBIfam" id="TIGR01974">
    <property type="entry name" value="NDH_I_L"/>
    <property type="match status" value="1"/>
</dbReference>
<keyword evidence="10" id="KW-0830">Ubiquinone</keyword>
<dbReference type="Gene3D" id="1.20.5.2700">
    <property type="match status" value="1"/>
</dbReference>
<keyword evidence="4 7" id="KW-1133">Transmembrane helix</keyword>